<comment type="caution">
    <text evidence="2">The sequence shown here is derived from an EMBL/GenBank/DDBJ whole genome shotgun (WGS) entry which is preliminary data.</text>
</comment>
<dbReference type="EMBL" id="JAGQNY010000008">
    <property type="protein sequence ID" value="MCA9302187.1"/>
    <property type="molecule type" value="Genomic_DNA"/>
</dbReference>
<reference evidence="2" key="2">
    <citation type="journal article" date="2021" name="Microbiome">
        <title>Successional dynamics and alternative stable states in a saline activated sludge microbial community over 9 years.</title>
        <authorList>
            <person name="Wang Y."/>
            <person name="Ye J."/>
            <person name="Ju F."/>
            <person name="Liu L."/>
            <person name="Boyd J.A."/>
            <person name="Deng Y."/>
            <person name="Parks D.H."/>
            <person name="Jiang X."/>
            <person name="Yin X."/>
            <person name="Woodcroft B.J."/>
            <person name="Tyson G.W."/>
            <person name="Hugenholtz P."/>
            <person name="Polz M.F."/>
            <person name="Zhang T."/>
        </authorList>
    </citation>
    <scope>NUCLEOTIDE SEQUENCE</scope>
    <source>
        <strain evidence="2">HKST-UBA80</strain>
    </source>
</reference>
<sequence>MNLPKQQENNTRIAVNNNSSPELIQTRKPPPKNKQVNKDQMQKVAVEIRFLALSWLDDFEKEVFDGKTVDELLNKGVYE</sequence>
<protein>
    <submittedName>
        <fullName evidence="2">Uncharacterized protein</fullName>
    </submittedName>
</protein>
<dbReference type="AlphaFoldDB" id="A0A955E0P9"/>
<evidence type="ECO:0000313" key="3">
    <source>
        <dbReference type="Proteomes" id="UP000714817"/>
    </source>
</evidence>
<name>A0A955E0P9_UNCKA</name>
<proteinExistence type="predicted"/>
<reference evidence="2" key="1">
    <citation type="submission" date="2020-04" db="EMBL/GenBank/DDBJ databases">
        <authorList>
            <person name="Zhang T."/>
        </authorList>
    </citation>
    <scope>NUCLEOTIDE SEQUENCE</scope>
    <source>
        <strain evidence="2">HKST-UBA80</strain>
    </source>
</reference>
<feature type="compositionally biased region" description="Polar residues" evidence="1">
    <location>
        <begin position="1"/>
        <end position="23"/>
    </location>
</feature>
<evidence type="ECO:0000256" key="1">
    <source>
        <dbReference type="SAM" id="MobiDB-lite"/>
    </source>
</evidence>
<organism evidence="2 3">
    <name type="scientific">candidate division WWE3 bacterium</name>
    <dbReference type="NCBI Taxonomy" id="2053526"/>
    <lineage>
        <taxon>Bacteria</taxon>
        <taxon>Katanobacteria</taxon>
    </lineage>
</organism>
<gene>
    <name evidence="2" type="ORF">KDA10_02375</name>
</gene>
<evidence type="ECO:0000313" key="2">
    <source>
        <dbReference type="EMBL" id="MCA9302187.1"/>
    </source>
</evidence>
<accession>A0A955E0P9</accession>
<dbReference type="Proteomes" id="UP000714817">
    <property type="component" value="Unassembled WGS sequence"/>
</dbReference>
<feature type="region of interest" description="Disordered" evidence="1">
    <location>
        <begin position="1"/>
        <end position="38"/>
    </location>
</feature>